<feature type="compositionally biased region" description="Basic and acidic residues" evidence="1">
    <location>
        <begin position="140"/>
        <end position="167"/>
    </location>
</feature>
<proteinExistence type="predicted"/>
<gene>
    <name evidence="2" type="ORF">HII31_12287</name>
</gene>
<feature type="compositionally biased region" description="Basic residues" evidence="1">
    <location>
        <begin position="130"/>
        <end position="139"/>
    </location>
</feature>
<dbReference type="AlphaFoldDB" id="A0A8H6R870"/>
<name>A0A8H6R870_9PEZI</name>
<keyword evidence="3" id="KW-1185">Reference proteome</keyword>
<evidence type="ECO:0000313" key="2">
    <source>
        <dbReference type="EMBL" id="KAF7186356.1"/>
    </source>
</evidence>
<organism evidence="2 3">
    <name type="scientific">Pseudocercospora fuligena</name>
    <dbReference type="NCBI Taxonomy" id="685502"/>
    <lineage>
        <taxon>Eukaryota</taxon>
        <taxon>Fungi</taxon>
        <taxon>Dikarya</taxon>
        <taxon>Ascomycota</taxon>
        <taxon>Pezizomycotina</taxon>
        <taxon>Dothideomycetes</taxon>
        <taxon>Dothideomycetidae</taxon>
        <taxon>Mycosphaerellales</taxon>
        <taxon>Mycosphaerellaceae</taxon>
        <taxon>Pseudocercospora</taxon>
    </lineage>
</organism>
<evidence type="ECO:0000313" key="3">
    <source>
        <dbReference type="Proteomes" id="UP000660729"/>
    </source>
</evidence>
<dbReference type="OrthoDB" id="5366952at2759"/>
<dbReference type="EMBL" id="JABCIY010000257">
    <property type="protein sequence ID" value="KAF7186356.1"/>
    <property type="molecule type" value="Genomic_DNA"/>
</dbReference>
<reference evidence="2" key="1">
    <citation type="submission" date="2020-04" db="EMBL/GenBank/DDBJ databases">
        <title>Draft genome resource of the tomato pathogen Pseudocercospora fuligena.</title>
        <authorList>
            <person name="Zaccaron A."/>
        </authorList>
    </citation>
    <scope>NUCLEOTIDE SEQUENCE</scope>
    <source>
        <strain evidence="2">PF001</strain>
    </source>
</reference>
<feature type="region of interest" description="Disordered" evidence="1">
    <location>
        <begin position="107"/>
        <end position="216"/>
    </location>
</feature>
<protein>
    <submittedName>
        <fullName evidence="2">Uncharacterized protein</fullName>
    </submittedName>
</protein>
<feature type="compositionally biased region" description="Acidic residues" evidence="1">
    <location>
        <begin position="191"/>
        <end position="209"/>
    </location>
</feature>
<dbReference type="Proteomes" id="UP000660729">
    <property type="component" value="Unassembled WGS sequence"/>
</dbReference>
<sequence length="239" mass="27245">MASPRADTTSHMHTIFASTCHHPIRHSSILPDPATRLDPAVPYCGECITSQNLTRECEEARQELAAADVEDHPARQAARNKWHRAKLNLIEHEGRQRDRPTAADLQLEASSPAEDVQSSKQIPDSNGIRLPRRVRRTRSVRFDETQKHRAEGQHRRASDFDRTHPEYEPGQWADQTGSGYANTSDPYVDNPELDESREEWEDINSEEEDNKYSRMTNEELAAEQKKLKAMLAALQKGLE</sequence>
<comment type="caution">
    <text evidence="2">The sequence shown here is derived from an EMBL/GenBank/DDBJ whole genome shotgun (WGS) entry which is preliminary data.</text>
</comment>
<evidence type="ECO:0000256" key="1">
    <source>
        <dbReference type="SAM" id="MobiDB-lite"/>
    </source>
</evidence>
<accession>A0A8H6R870</accession>
<feature type="compositionally biased region" description="Polar residues" evidence="1">
    <location>
        <begin position="173"/>
        <end position="185"/>
    </location>
</feature>